<reference evidence="1" key="1">
    <citation type="submission" date="2022-06" db="EMBL/GenBank/DDBJ databases">
        <title>Physiological and biochemical characterization and genomic elucidation of a strain of the genus Ensifer adhaerens M8 that combines arsenic oxidation and chromium reduction.</title>
        <authorList>
            <person name="Li X."/>
            <person name="Yu c."/>
        </authorList>
    </citation>
    <scope>NUCLEOTIDE SEQUENCE</scope>
    <source>
        <strain evidence="1">M8</strain>
        <plasmid evidence="1">pB</plasmid>
    </source>
</reference>
<geneLocation type="plasmid" evidence="2 4">
    <name>unnamedB</name>
</geneLocation>
<dbReference type="AlphaFoldDB" id="A0A9Q8YHW4"/>
<dbReference type="Proteomes" id="UP001214094">
    <property type="component" value="Plasmid unnamedB"/>
</dbReference>
<keyword evidence="1" id="KW-0614">Plasmid</keyword>
<dbReference type="EMBL" id="CP098809">
    <property type="protein sequence ID" value="USJ27854.1"/>
    <property type="molecule type" value="Genomic_DNA"/>
</dbReference>
<evidence type="ECO:0000313" key="1">
    <source>
        <dbReference type="EMBL" id="USJ27854.1"/>
    </source>
</evidence>
<accession>A0A9Q8YHW4</accession>
<evidence type="ECO:0000313" key="4">
    <source>
        <dbReference type="Proteomes" id="UP001214094"/>
    </source>
</evidence>
<evidence type="ECO:0000313" key="3">
    <source>
        <dbReference type="Proteomes" id="UP001055460"/>
    </source>
</evidence>
<evidence type="ECO:0000313" key="2">
    <source>
        <dbReference type="EMBL" id="WFP94824.1"/>
    </source>
</evidence>
<organism evidence="1 3">
    <name type="scientific">Ensifer adhaerens</name>
    <name type="common">Sinorhizobium morelense</name>
    <dbReference type="NCBI Taxonomy" id="106592"/>
    <lineage>
        <taxon>Bacteria</taxon>
        <taxon>Pseudomonadati</taxon>
        <taxon>Pseudomonadota</taxon>
        <taxon>Alphaproteobacteria</taxon>
        <taxon>Hyphomicrobiales</taxon>
        <taxon>Rhizobiaceae</taxon>
        <taxon>Sinorhizobium/Ensifer group</taxon>
        <taxon>Ensifer</taxon>
    </lineage>
</organism>
<dbReference type="Proteomes" id="UP001055460">
    <property type="component" value="Plasmid pB"/>
</dbReference>
<proteinExistence type="predicted"/>
<name>A0A9Q8YHW4_ENSAD</name>
<dbReference type="GeneID" id="29522716"/>
<geneLocation type="plasmid" evidence="1 3">
    <name>pB</name>
</geneLocation>
<protein>
    <submittedName>
        <fullName evidence="1">Uncharacterized protein</fullName>
    </submittedName>
</protein>
<keyword evidence="4" id="KW-1185">Reference proteome</keyword>
<dbReference type="EMBL" id="CP121310">
    <property type="protein sequence ID" value="WFP94824.1"/>
    <property type="molecule type" value="Genomic_DNA"/>
</dbReference>
<dbReference type="RefSeq" id="WP_234798841.1">
    <property type="nucleotide sequence ID" value="NZ_CAXURO020000003.1"/>
</dbReference>
<sequence length="83" mass="9089">MRDVPVATEKEIGDEAARVTGSSKSFDTPEFMKGKFRVRAGAAQGGTYGNSVREALDVIYALDGSRLKPLTVRLRRRTGGLRF</sequence>
<reference evidence="2 4" key="2">
    <citation type="submission" date="2023-03" db="EMBL/GenBank/DDBJ databases">
        <title>Comparative genome and transcriptome analysis combination mining strategies for increasing vitamin B12 production of Ensifer adhaerens strain.</title>
        <authorList>
            <person name="Yongheng L."/>
        </authorList>
    </citation>
    <scope>NUCLEOTIDE SEQUENCE [LARGE SCALE GENOMIC DNA]</scope>
    <source>
        <strain evidence="2 4">Casida A-T305</strain>
        <plasmid evidence="2 4">unnamedB</plasmid>
    </source>
</reference>
<gene>
    <name evidence="1" type="ORF">NE863_28650</name>
    <name evidence="2" type="ORF">P4B07_34150</name>
</gene>